<dbReference type="GO" id="GO:0005524">
    <property type="term" value="F:ATP binding"/>
    <property type="evidence" value="ECO:0007669"/>
    <property type="project" value="InterPro"/>
</dbReference>
<dbReference type="OrthoDB" id="10042665at2759"/>
<comment type="caution">
    <text evidence="4">The sequence shown here is derived from an EMBL/GenBank/DDBJ whole genome shotgun (WGS) entry which is preliminary data.</text>
</comment>
<dbReference type="AlphaFoldDB" id="A0A0P7BDL0"/>
<dbReference type="Pfam" id="PF22942">
    <property type="entry name" value="DUF7025"/>
    <property type="match status" value="1"/>
</dbReference>
<name>A0A0P7BDL0_9HYPO</name>
<dbReference type="STRING" id="78410.A0A0P7BDL0"/>
<dbReference type="InterPro" id="IPR003593">
    <property type="entry name" value="AAA+_ATPase"/>
</dbReference>
<dbReference type="Proteomes" id="UP000050424">
    <property type="component" value="Unassembled WGS sequence"/>
</dbReference>
<evidence type="ECO:0000256" key="1">
    <source>
        <dbReference type="SAM" id="Coils"/>
    </source>
</evidence>
<accession>A0A0P7BDL0</accession>
<feature type="compositionally biased region" description="Acidic residues" evidence="2">
    <location>
        <begin position="965"/>
        <end position="982"/>
    </location>
</feature>
<dbReference type="InterPro" id="IPR056599">
    <property type="entry name" value="AAA_lid_fung"/>
</dbReference>
<feature type="region of interest" description="Disordered" evidence="2">
    <location>
        <begin position="954"/>
        <end position="1010"/>
    </location>
</feature>
<dbReference type="Gene3D" id="3.40.50.300">
    <property type="entry name" value="P-loop containing nucleotide triphosphate hydrolases"/>
    <property type="match status" value="1"/>
</dbReference>
<feature type="domain" description="AAA+ ATPase" evidence="3">
    <location>
        <begin position="690"/>
        <end position="817"/>
    </location>
</feature>
<feature type="region of interest" description="Disordered" evidence="2">
    <location>
        <begin position="211"/>
        <end position="231"/>
    </location>
</feature>
<dbReference type="Pfam" id="PF23232">
    <property type="entry name" value="AAA_lid_13"/>
    <property type="match status" value="1"/>
</dbReference>
<dbReference type="SUPFAM" id="SSF52540">
    <property type="entry name" value="P-loop containing nucleoside triphosphate hydrolases"/>
    <property type="match status" value="1"/>
</dbReference>
<dbReference type="CDD" id="cd19481">
    <property type="entry name" value="RecA-like_protease"/>
    <property type="match status" value="1"/>
</dbReference>
<dbReference type="GO" id="GO:0016887">
    <property type="term" value="F:ATP hydrolysis activity"/>
    <property type="evidence" value="ECO:0007669"/>
    <property type="project" value="InterPro"/>
</dbReference>
<evidence type="ECO:0000313" key="4">
    <source>
        <dbReference type="EMBL" id="KPM38562.1"/>
    </source>
</evidence>
<evidence type="ECO:0000256" key="2">
    <source>
        <dbReference type="SAM" id="MobiDB-lite"/>
    </source>
</evidence>
<proteinExistence type="predicted"/>
<dbReference type="EMBL" id="LKCW01000130">
    <property type="protein sequence ID" value="KPM38562.1"/>
    <property type="molecule type" value="Genomic_DNA"/>
</dbReference>
<dbReference type="PANTHER" id="PTHR46411:SF2">
    <property type="entry name" value="AAA+ ATPASE DOMAIN-CONTAINING PROTEIN"/>
    <property type="match status" value="1"/>
</dbReference>
<keyword evidence="1" id="KW-0175">Coiled coil</keyword>
<evidence type="ECO:0000259" key="3">
    <source>
        <dbReference type="SMART" id="SM00382"/>
    </source>
</evidence>
<keyword evidence="5" id="KW-1185">Reference proteome</keyword>
<protein>
    <recommendedName>
        <fullName evidence="3">AAA+ ATPase domain-containing protein</fullName>
    </recommendedName>
</protein>
<feature type="compositionally biased region" description="Polar residues" evidence="2">
    <location>
        <begin position="10"/>
        <end position="40"/>
    </location>
</feature>
<reference evidence="4 5" key="1">
    <citation type="submission" date="2015-09" db="EMBL/GenBank/DDBJ databases">
        <title>Draft genome of a European isolate of the apple canker pathogen Neonectria ditissima.</title>
        <authorList>
            <person name="Gomez-Cortecero A."/>
            <person name="Harrison R.J."/>
            <person name="Armitage A.D."/>
        </authorList>
    </citation>
    <scope>NUCLEOTIDE SEQUENCE [LARGE SCALE GENOMIC DNA]</scope>
    <source>
        <strain evidence="4 5">R09/05</strain>
    </source>
</reference>
<dbReference type="InterPro" id="IPR027417">
    <property type="entry name" value="P-loop_NTPase"/>
</dbReference>
<feature type="coiled-coil region" evidence="1">
    <location>
        <begin position="122"/>
        <end position="149"/>
    </location>
</feature>
<dbReference type="InterPro" id="IPR003959">
    <property type="entry name" value="ATPase_AAA_core"/>
</dbReference>
<feature type="region of interest" description="Disordered" evidence="2">
    <location>
        <begin position="1"/>
        <end position="43"/>
    </location>
</feature>
<dbReference type="Pfam" id="PF00004">
    <property type="entry name" value="AAA"/>
    <property type="match status" value="1"/>
</dbReference>
<evidence type="ECO:0000313" key="5">
    <source>
        <dbReference type="Proteomes" id="UP000050424"/>
    </source>
</evidence>
<dbReference type="SMART" id="SM00382">
    <property type="entry name" value="AAA"/>
    <property type="match status" value="1"/>
</dbReference>
<sequence>MSSEAPPPEQMSSLLSVEHLNTTDTINKTPDGQSQAGNASDHNKSLETEIKDMDINLIPEALQRLVELNELFSQDKIQENRHRIEQNVNYATMSEAFCRRLMQKNRGLGHLQMRSYQAIMHHNFTALRIDDLEKEVLRLKNRVYGYEHDHTFDVVVNKLVSYRHELRRSSPNDFPLNKESIALPPAQQPALEVLSSRTSIFKGLSQVPERETEGYGTKPMAPKSTEGVSGSFERVCEATPERLRIRSRPLMFHLEKVSESTMMSIATLESDTLDCGKVWSAIVFLRPFKFFTKHEMAIRDSLAEVEAQARIEACEDLESSSNDRQSGKASKADERQFDAKDLCGDLKLLIHFLDVDLKPTFDLRKRIKNGTAVEIEYADLWHLSGRGDIVITRSQQVYARMVVGVAGGREALIPELSAEKGQESVPLDGFTVDCISLGSDGTSYVPKLEKFSIRRFEGRQPISSLTIYPLKFDPRANEIQARFIQEGRSFLDVTRKSFCHKMAKGKTVDEPSHNVDSQVIVDMTLAMNVRPEWRLQSTVSVDELTRQDKRETAQAPWCKHRRHYDACCGSDVIVNDLRVEDVDAQEFIGRTGWILKPLAAEDITEEQVILMRPYVYAFVLRSRQWVTIRSSDLGEVEFENNFADLVVPDNHKTTVQALVKTHENSRTLQSSSTGSSSIGAGLDLVRGKGSGLVILLHGPPGVGKTSTAECVADDTRRPLYPITCGDIGETAAEVEHNLQYNFQLAHKWGCVLLLDEADIFLTSRTDEDLRHNAVTSVFIRSLEYYAGILFLTTNRVGAIDSAFRSRIQMSLFYPSLSLDVTCKLYEKFVNRAKVEQYRKHSHQFKIKEKEILRFGKKHFLSLEKAGCETWNGRQIRNAFQTAIALTEHQCMTIGSEDPRPILGKEKFQTVARGFKQFDEYLYATLGGTDAQLATSSKQRNDDFMKAERNHLMQAVGQVPHYKSDEDTESETDSDEDEDEDEDGKSTGRRTGKSALAAPVKEQNFVTSDAASDMDEFREYLKWKMQSRHR</sequence>
<gene>
    <name evidence="4" type="ORF">AK830_g7977</name>
</gene>
<dbReference type="PANTHER" id="PTHR46411">
    <property type="entry name" value="FAMILY ATPASE, PUTATIVE-RELATED"/>
    <property type="match status" value="1"/>
</dbReference>
<organism evidence="4 5">
    <name type="scientific">Neonectria ditissima</name>
    <dbReference type="NCBI Taxonomy" id="78410"/>
    <lineage>
        <taxon>Eukaryota</taxon>
        <taxon>Fungi</taxon>
        <taxon>Dikarya</taxon>
        <taxon>Ascomycota</taxon>
        <taxon>Pezizomycotina</taxon>
        <taxon>Sordariomycetes</taxon>
        <taxon>Hypocreomycetidae</taxon>
        <taxon>Hypocreales</taxon>
        <taxon>Nectriaceae</taxon>
        <taxon>Neonectria</taxon>
    </lineage>
</organism>
<dbReference type="InterPro" id="IPR054289">
    <property type="entry name" value="DUF7025"/>
</dbReference>